<evidence type="ECO:0000256" key="2">
    <source>
        <dbReference type="SAM" id="Coils"/>
    </source>
</evidence>
<evidence type="ECO:0000256" key="1">
    <source>
        <dbReference type="ARBA" id="ARBA00009964"/>
    </source>
</evidence>
<dbReference type="GO" id="GO:0006313">
    <property type="term" value="P:DNA transposition"/>
    <property type="evidence" value="ECO:0007669"/>
    <property type="project" value="InterPro"/>
</dbReference>
<dbReference type="PROSITE" id="PS50994">
    <property type="entry name" value="INTEGRASE"/>
    <property type="match status" value="1"/>
</dbReference>
<feature type="domain" description="Integrase catalytic" evidence="4">
    <location>
        <begin position="302"/>
        <end position="468"/>
    </location>
</feature>
<dbReference type="InterPro" id="IPR036397">
    <property type="entry name" value="RNaseH_sf"/>
</dbReference>
<feature type="compositionally biased region" description="Basic residues" evidence="3">
    <location>
        <begin position="285"/>
        <end position="296"/>
    </location>
</feature>
<dbReference type="Proteomes" id="UP000239731">
    <property type="component" value="Unassembled WGS sequence"/>
</dbReference>
<dbReference type="SUPFAM" id="SSF46689">
    <property type="entry name" value="Homeodomain-like"/>
    <property type="match status" value="1"/>
</dbReference>
<dbReference type="InterPro" id="IPR001584">
    <property type="entry name" value="Integrase_cat-core"/>
</dbReference>
<dbReference type="NCBIfam" id="NF033516">
    <property type="entry name" value="transpos_IS3"/>
    <property type="match status" value="1"/>
</dbReference>
<dbReference type="GO" id="GO:0003677">
    <property type="term" value="F:DNA binding"/>
    <property type="evidence" value="ECO:0007669"/>
    <property type="project" value="InterPro"/>
</dbReference>
<evidence type="ECO:0000313" key="5">
    <source>
        <dbReference type="EMBL" id="PRW83021.1"/>
    </source>
</evidence>
<sequence>MPYYSPERRAALLKMLLPPLNLSMAEVSRREGVSEMSLSNWRKQLSSEGNAVSENKPLTENWSAETKFAVVLEAAGLSEIDLGEYCRRKGLYPEQITAWRQAFITGQKSTKAQQKEDREQSRKDKKRIQELERELRRKDKALAETAALLVLRKKPQRLLGDERQRGQLTSLPERQLIVAWLGSAVAAGARKIRACQEIGLSLRTLQRWTETEVIQADARTIVTRPTPRNALSEVERQTIVTLCNSPEYAHLPPSQIVPRLADQGRYVASEATFYRVLRAAGQQQHRGRSQRPRRHAAPTTHAAKAPNQVWSWDITYLPSPIRGKYYYLYLIEDIYSRKAVGWEVYDAESGEKAAALLQRSVIGEQCLHEPLVLHSDNGAPMKSVTLLSKMYDLGITPSRGRPRVSNDNPYSESLFRTLKYCPQWPLDGFASLDAARAWVRNFMRWYNNEHRHSRIRFVTPAERHRGLDHQVLARRHELYERAKENKPERWSGRTRNWEPIGTVLLNPDREQQNEKMAA</sequence>
<dbReference type="InterPro" id="IPR002514">
    <property type="entry name" value="Transposase_8"/>
</dbReference>
<dbReference type="GO" id="GO:0004803">
    <property type="term" value="F:transposase activity"/>
    <property type="evidence" value="ECO:0007669"/>
    <property type="project" value="InterPro"/>
</dbReference>
<dbReference type="Pfam" id="PF00665">
    <property type="entry name" value="rve"/>
    <property type="match status" value="1"/>
</dbReference>
<protein>
    <submittedName>
        <fullName evidence="5">IS3 family transposase</fullName>
    </submittedName>
</protein>
<dbReference type="EMBL" id="PVUH01000076">
    <property type="protein sequence ID" value="PRW83021.1"/>
    <property type="molecule type" value="Genomic_DNA"/>
</dbReference>
<dbReference type="Pfam" id="PF01527">
    <property type="entry name" value="HTH_Tnp_1"/>
    <property type="match status" value="1"/>
</dbReference>
<dbReference type="PANTHER" id="PTHR46889">
    <property type="entry name" value="TRANSPOSASE INSF FOR INSERTION SEQUENCE IS3B-RELATED"/>
    <property type="match status" value="1"/>
</dbReference>
<dbReference type="PANTHER" id="PTHR46889:SF4">
    <property type="entry name" value="TRANSPOSASE INSO FOR INSERTION SEQUENCE ELEMENT IS911B-RELATED"/>
    <property type="match status" value="1"/>
</dbReference>
<comment type="caution">
    <text evidence="5">The sequence shown here is derived from an EMBL/GenBank/DDBJ whole genome shotgun (WGS) entry which is preliminary data.</text>
</comment>
<dbReference type="RefSeq" id="WP_087149576.1">
    <property type="nucleotide sequence ID" value="NZ_JBHFFI010000141.1"/>
</dbReference>
<comment type="similarity">
    <text evidence="1">Belongs to the transposase 8 family.</text>
</comment>
<evidence type="ECO:0000259" key="4">
    <source>
        <dbReference type="PROSITE" id="PS50994"/>
    </source>
</evidence>
<proteinExistence type="inferred from homology"/>
<reference evidence="5 6" key="1">
    <citation type="submission" date="2018-03" db="EMBL/GenBank/DDBJ databases">
        <title>Blue discolouration in mozzarella cheese caused by Pseudomonas fluorescens.</title>
        <authorList>
            <person name="Chiesa F."/>
            <person name="Dalmasso A."/>
            <person name="Lomonaco S."/>
        </authorList>
    </citation>
    <scope>NUCLEOTIDE SEQUENCE [LARGE SCALE GENOMIC DNA]</scope>
    <source>
        <strain evidence="5 6">11293</strain>
    </source>
</reference>
<dbReference type="AlphaFoldDB" id="A0A2T0HIW6"/>
<feature type="coiled-coil region" evidence="2">
    <location>
        <begin position="111"/>
        <end position="148"/>
    </location>
</feature>
<dbReference type="InterPro" id="IPR048020">
    <property type="entry name" value="Transpos_IS3"/>
</dbReference>
<dbReference type="InterPro" id="IPR009057">
    <property type="entry name" value="Homeodomain-like_sf"/>
</dbReference>
<dbReference type="SUPFAM" id="SSF53098">
    <property type="entry name" value="Ribonuclease H-like"/>
    <property type="match status" value="1"/>
</dbReference>
<name>A0A2T0HIW6_PSEFL</name>
<evidence type="ECO:0000313" key="6">
    <source>
        <dbReference type="Proteomes" id="UP000239731"/>
    </source>
</evidence>
<dbReference type="InterPro" id="IPR050900">
    <property type="entry name" value="Transposase_IS3/IS150/IS904"/>
</dbReference>
<organism evidence="5 6">
    <name type="scientific">Pseudomonas fluorescens</name>
    <dbReference type="NCBI Taxonomy" id="294"/>
    <lineage>
        <taxon>Bacteria</taxon>
        <taxon>Pseudomonadati</taxon>
        <taxon>Pseudomonadota</taxon>
        <taxon>Gammaproteobacteria</taxon>
        <taxon>Pseudomonadales</taxon>
        <taxon>Pseudomonadaceae</taxon>
        <taxon>Pseudomonas</taxon>
    </lineage>
</organism>
<accession>A0A2T0HIW6</accession>
<gene>
    <name evidence="5" type="ORF">C7A10_31765</name>
</gene>
<dbReference type="GO" id="GO:0015074">
    <property type="term" value="P:DNA integration"/>
    <property type="evidence" value="ECO:0007669"/>
    <property type="project" value="InterPro"/>
</dbReference>
<dbReference type="Gene3D" id="3.30.420.10">
    <property type="entry name" value="Ribonuclease H-like superfamily/Ribonuclease H"/>
    <property type="match status" value="1"/>
</dbReference>
<feature type="region of interest" description="Disordered" evidence="3">
    <location>
        <begin position="281"/>
        <end position="302"/>
    </location>
</feature>
<keyword evidence="2" id="KW-0175">Coiled coil</keyword>
<dbReference type="InterPro" id="IPR012337">
    <property type="entry name" value="RNaseH-like_sf"/>
</dbReference>
<evidence type="ECO:0000256" key="3">
    <source>
        <dbReference type="SAM" id="MobiDB-lite"/>
    </source>
</evidence>